<name>A0ABP7D360_9ACTN</name>
<gene>
    <name evidence="1" type="ORF">GCM10022224_077470</name>
</gene>
<dbReference type="RefSeq" id="WP_344889894.1">
    <property type="nucleotide sequence ID" value="NZ_BAAAZP010000162.1"/>
</dbReference>
<dbReference type="Proteomes" id="UP001500902">
    <property type="component" value="Unassembled WGS sequence"/>
</dbReference>
<proteinExistence type="predicted"/>
<keyword evidence="2" id="KW-1185">Reference proteome</keyword>
<evidence type="ECO:0000313" key="1">
    <source>
        <dbReference type="EMBL" id="GAA3700048.1"/>
    </source>
</evidence>
<dbReference type="EMBL" id="BAAAZP010000162">
    <property type="protein sequence ID" value="GAA3700048.1"/>
    <property type="molecule type" value="Genomic_DNA"/>
</dbReference>
<protein>
    <submittedName>
        <fullName evidence="1">Uncharacterized protein</fullName>
    </submittedName>
</protein>
<reference evidence="2" key="1">
    <citation type="journal article" date="2019" name="Int. J. Syst. Evol. Microbiol.">
        <title>The Global Catalogue of Microorganisms (GCM) 10K type strain sequencing project: providing services to taxonomists for standard genome sequencing and annotation.</title>
        <authorList>
            <consortium name="The Broad Institute Genomics Platform"/>
            <consortium name="The Broad Institute Genome Sequencing Center for Infectious Disease"/>
            <person name="Wu L."/>
            <person name="Ma J."/>
        </authorList>
    </citation>
    <scope>NUCLEOTIDE SEQUENCE [LARGE SCALE GENOMIC DNA]</scope>
    <source>
        <strain evidence="2">JCM 16904</strain>
    </source>
</reference>
<evidence type="ECO:0000313" key="2">
    <source>
        <dbReference type="Proteomes" id="UP001500902"/>
    </source>
</evidence>
<sequence>MKPTVAELAADVVRWASERMLVRLRDELVALGVNAELRDNNSALMVSRPHPGLPEPVVIDHHGAHYCWQDASRRHPTRDPQGAALALAKYVKRRRDGSAR</sequence>
<accession>A0ABP7D360</accession>
<organism evidence="1 2">
    <name type="scientific">Nonomuraea antimicrobica</name>
    <dbReference type="NCBI Taxonomy" id="561173"/>
    <lineage>
        <taxon>Bacteria</taxon>
        <taxon>Bacillati</taxon>
        <taxon>Actinomycetota</taxon>
        <taxon>Actinomycetes</taxon>
        <taxon>Streptosporangiales</taxon>
        <taxon>Streptosporangiaceae</taxon>
        <taxon>Nonomuraea</taxon>
    </lineage>
</organism>
<comment type="caution">
    <text evidence="1">The sequence shown here is derived from an EMBL/GenBank/DDBJ whole genome shotgun (WGS) entry which is preliminary data.</text>
</comment>